<dbReference type="InterPro" id="IPR033522">
    <property type="entry name" value="IA-2/IA-2_beta"/>
</dbReference>
<dbReference type="PANTHER" id="PTHR46106">
    <property type="entry name" value="IA-2 PROTEIN TYROSINE PHOSPHATASE, ISOFORM C"/>
    <property type="match status" value="1"/>
</dbReference>
<dbReference type="PANTHER" id="PTHR46106:SF5">
    <property type="entry name" value="RECEPTOR-TYPE TYROSINE-PROTEIN PHOSPHATASE N2"/>
    <property type="match status" value="1"/>
</dbReference>
<evidence type="ECO:0000313" key="13">
    <source>
        <dbReference type="EMBL" id="KAG5210782.1"/>
    </source>
</evidence>
<feature type="domain" description="Protein-tyrosine phosphatase receptor IA-2 ectodomain" evidence="11">
    <location>
        <begin position="499"/>
        <end position="567"/>
    </location>
</feature>
<evidence type="ECO:0000313" key="14">
    <source>
        <dbReference type="Proteomes" id="UP000664991"/>
    </source>
</evidence>
<keyword evidence="5" id="KW-1133">Transmembrane helix</keyword>
<dbReference type="GO" id="GO:0035773">
    <property type="term" value="P:insulin secretion involved in cellular response to glucose stimulus"/>
    <property type="evidence" value="ECO:0007669"/>
    <property type="project" value="TreeGrafter"/>
</dbReference>
<dbReference type="GO" id="GO:0016020">
    <property type="term" value="C:membrane"/>
    <property type="evidence" value="ECO:0007669"/>
    <property type="project" value="UniProtKB-SubCell"/>
</dbReference>
<dbReference type="SMART" id="SM01305">
    <property type="entry name" value="RESP18"/>
    <property type="match status" value="1"/>
</dbReference>
<gene>
    <name evidence="13" type="ORF">JEQ12_015976</name>
</gene>
<feature type="domain" description="RESP18" evidence="12">
    <location>
        <begin position="19"/>
        <end position="76"/>
    </location>
</feature>
<evidence type="ECO:0000256" key="5">
    <source>
        <dbReference type="ARBA" id="ARBA00022989"/>
    </source>
</evidence>
<evidence type="ECO:0000256" key="10">
    <source>
        <dbReference type="SAM" id="MobiDB-lite"/>
    </source>
</evidence>
<comment type="subcellular location">
    <subcellularLocation>
        <location evidence="2">Cytoplasmic vesicle</location>
        <location evidence="2">Secretory vesicle</location>
    </subcellularLocation>
    <subcellularLocation>
        <location evidence="1">Membrane</location>
        <topology evidence="1">Single-pass membrane protein</topology>
    </subcellularLocation>
</comment>
<proteinExistence type="predicted"/>
<evidence type="ECO:0000259" key="12">
    <source>
        <dbReference type="Pfam" id="PF14948"/>
    </source>
</evidence>
<keyword evidence="4" id="KW-0732">Signal</keyword>
<dbReference type="InterPro" id="IPR021613">
    <property type="entry name" value="Receptor_IA-2_dom"/>
</dbReference>
<dbReference type="GO" id="GO:0030141">
    <property type="term" value="C:secretory granule"/>
    <property type="evidence" value="ECO:0007669"/>
    <property type="project" value="InterPro"/>
</dbReference>
<feature type="region of interest" description="Disordered" evidence="10">
    <location>
        <begin position="411"/>
        <end position="490"/>
    </location>
</feature>
<reference evidence="13 14" key="1">
    <citation type="submission" date="2020-12" db="EMBL/GenBank/DDBJ databases">
        <title>De novo assembly of Tibetan sheep genome.</title>
        <authorList>
            <person name="Li X."/>
        </authorList>
    </citation>
    <scope>NUCLEOTIDE SEQUENCE [LARGE SCALE GENOMIC DNA]</scope>
    <source>
        <tissue evidence="13">Heart</tissue>
    </source>
</reference>
<dbReference type="GO" id="GO:0045202">
    <property type="term" value="C:synapse"/>
    <property type="evidence" value="ECO:0007669"/>
    <property type="project" value="TreeGrafter"/>
</dbReference>
<evidence type="ECO:0000256" key="1">
    <source>
        <dbReference type="ARBA" id="ARBA00004167"/>
    </source>
</evidence>
<evidence type="ECO:0000256" key="3">
    <source>
        <dbReference type="ARBA" id="ARBA00022692"/>
    </source>
</evidence>
<dbReference type="Pfam" id="PF11548">
    <property type="entry name" value="Receptor_IA-2"/>
    <property type="match status" value="1"/>
</dbReference>
<dbReference type="Gene3D" id="3.30.70.2470">
    <property type="entry name" value="Protein-tyrosine phosphatase receptor IA-2 ectodomain"/>
    <property type="match status" value="1"/>
</dbReference>
<dbReference type="InterPro" id="IPR038112">
    <property type="entry name" value="Receptor_IA-2_ectodomain_sf"/>
</dbReference>
<evidence type="ECO:0000256" key="7">
    <source>
        <dbReference type="ARBA" id="ARBA00023170"/>
    </source>
</evidence>
<dbReference type="GO" id="GO:0030133">
    <property type="term" value="C:transport vesicle"/>
    <property type="evidence" value="ECO:0007669"/>
    <property type="project" value="UniProtKB-SubCell"/>
</dbReference>
<evidence type="ECO:0000256" key="6">
    <source>
        <dbReference type="ARBA" id="ARBA00023136"/>
    </source>
</evidence>
<dbReference type="EMBL" id="JAEMGP010000004">
    <property type="protein sequence ID" value="KAG5210782.1"/>
    <property type="molecule type" value="Genomic_DNA"/>
</dbReference>
<organism evidence="13 14">
    <name type="scientific">Ovis aries</name>
    <name type="common">Sheep</name>
    <dbReference type="NCBI Taxonomy" id="9940"/>
    <lineage>
        <taxon>Eukaryota</taxon>
        <taxon>Metazoa</taxon>
        <taxon>Chordata</taxon>
        <taxon>Craniata</taxon>
        <taxon>Vertebrata</taxon>
        <taxon>Euteleostomi</taxon>
        <taxon>Mammalia</taxon>
        <taxon>Eutheria</taxon>
        <taxon>Laurasiatheria</taxon>
        <taxon>Artiodactyla</taxon>
        <taxon>Ruminantia</taxon>
        <taxon>Pecora</taxon>
        <taxon>Bovidae</taxon>
        <taxon>Caprinae</taxon>
        <taxon>Ovis</taxon>
    </lineage>
</organism>
<dbReference type="Pfam" id="PF14948">
    <property type="entry name" value="RESP18"/>
    <property type="match status" value="1"/>
</dbReference>
<dbReference type="GO" id="GO:0051046">
    <property type="term" value="P:regulation of secretion"/>
    <property type="evidence" value="ECO:0007669"/>
    <property type="project" value="TreeGrafter"/>
</dbReference>
<feature type="non-terminal residue" evidence="13">
    <location>
        <position position="659"/>
    </location>
</feature>
<feature type="region of interest" description="Disordered" evidence="10">
    <location>
        <begin position="57"/>
        <end position="82"/>
    </location>
</feature>
<comment type="caution">
    <text evidence="13">The sequence shown here is derived from an EMBL/GenBank/DDBJ whole genome shotgun (WGS) entry which is preliminary data.</text>
</comment>
<evidence type="ECO:0000256" key="9">
    <source>
        <dbReference type="ARBA" id="ARBA00023329"/>
    </source>
</evidence>
<evidence type="ECO:0000256" key="2">
    <source>
        <dbReference type="ARBA" id="ARBA00004398"/>
    </source>
</evidence>
<dbReference type="Proteomes" id="UP000664991">
    <property type="component" value="Unassembled WGS sequence"/>
</dbReference>
<evidence type="ECO:0000256" key="4">
    <source>
        <dbReference type="ARBA" id="ARBA00022729"/>
    </source>
</evidence>
<keyword evidence="6" id="KW-0472">Membrane</keyword>
<evidence type="ECO:0000259" key="11">
    <source>
        <dbReference type="Pfam" id="PF11548"/>
    </source>
</evidence>
<protein>
    <submittedName>
        <fullName evidence="13">Uncharacterized protein</fullName>
    </submittedName>
</protein>
<keyword evidence="8" id="KW-0325">Glycoprotein</keyword>
<dbReference type="InterPro" id="IPR029403">
    <property type="entry name" value="RESP18_dom"/>
</dbReference>
<keyword evidence="9" id="KW-0968">Cytoplasmic vesicle</keyword>
<feature type="compositionally biased region" description="Basic and acidic residues" evidence="10">
    <location>
        <begin position="420"/>
        <end position="431"/>
    </location>
</feature>
<evidence type="ECO:0000256" key="8">
    <source>
        <dbReference type="ARBA" id="ARBA00023180"/>
    </source>
</evidence>
<dbReference type="AlphaFoldDB" id="A0A836AJC7"/>
<accession>A0A836AJC7</accession>
<keyword evidence="3" id="KW-0812">Transmembrane</keyword>
<sequence>GVFGRCQEFPAMDALRYEVSPGVLQHLTATLQRLSRTGLTWQDDYTQRVMARELASLPQTHPRHPEVSSPARTPTRGGEACPMGSVRELAAIPELTGGYSSRSSKQSVPDERSLSLEGGMLAEALQRYLPYLEALSQAATADALPGPELDRPPAQGEDPLADSMLTFVAQTSALTYAPAARADLAGGRPLRTLRRLQPDELSPKVAGGVDRQRLVAALGAYAARKAPAPSRDGDPAPRGLVRAPWRAPRVLSAAPAAPQRWPSPADPRDAPVTDDGLAMKDVTVSTPLLGQLMLSCLVCGYHGSPGDPSLNMDATLWLRWRSGDLEQIPVFVRKWEVFSRVHRWKLFLSKCWVPERLRGVCGAAEARVQTLLKDLRKRPAGVEGLSALDVDEVNRLGVQLGDFLQGPRSPFLPAAPRLTEPFKTESKKGDDAEASLSSEEERAGVENVRSQTYSKELLQRPLQERPGLGTAPQEDLHLGAGAQEPPGPDLRLQVQAPEEEYGYIVMENDSLSLDEGTQALEGVARLLEVPAGVFTDVEVEGPAVTFRVRANAQNVTAAAAAKAAAQSPDSVLLPSEEKVRKQRTRGYGVRGPLREKTLPVLSAGTRSARKPAPQRHAPVPAAVCKNVPPLNQPLDFSARDSLIRGRASTLDGPVQGGSC</sequence>
<name>A0A836AJC7_SHEEP</name>
<keyword evidence="7" id="KW-0675">Receptor</keyword>